<comment type="caution">
    <text evidence="1">The sequence shown here is derived from an EMBL/GenBank/DDBJ whole genome shotgun (WGS) entry which is preliminary data.</text>
</comment>
<gene>
    <name evidence="1" type="ORF">EDD59_12046</name>
</gene>
<dbReference type="EMBL" id="SLZZ01000020">
    <property type="protein sequence ID" value="TCS77124.1"/>
    <property type="molecule type" value="Genomic_DNA"/>
</dbReference>
<dbReference type="InterPro" id="IPR014718">
    <property type="entry name" value="GH-type_carb-bd"/>
</dbReference>
<evidence type="ECO:0000313" key="2">
    <source>
        <dbReference type="Proteomes" id="UP000295726"/>
    </source>
</evidence>
<dbReference type="Proteomes" id="UP000295726">
    <property type="component" value="Unassembled WGS sequence"/>
</dbReference>
<dbReference type="RefSeq" id="WP_132382586.1">
    <property type="nucleotide sequence ID" value="NZ_DAISCH010000122.1"/>
</dbReference>
<dbReference type="InterPro" id="IPR027839">
    <property type="entry name" value="DUF4432"/>
</dbReference>
<accession>A0A4R3K366</accession>
<dbReference type="AlphaFoldDB" id="A0A4R3K366"/>
<dbReference type="Gene3D" id="2.70.98.10">
    <property type="match status" value="1"/>
</dbReference>
<dbReference type="Pfam" id="PF14486">
    <property type="entry name" value="DUF4432"/>
    <property type="match status" value="1"/>
</dbReference>
<dbReference type="CDD" id="cd09023">
    <property type="entry name" value="Aldose_epim_Ec_c4013"/>
    <property type="match status" value="1"/>
</dbReference>
<sequence length="347" mass="38893">MRLYGEEIEKKEFLKKIGDMSMLADAREGILTSGKGDGVRIIDIKTGGGLEFTVLPTRGMDIAWAEYKGIPLSYISKTGVVHPSYFEARGDAFLRNFFCGLVTTCGLTSFGTPEKDGAEELGLHGRISNTPAEDVCVDKEWNGNDYTIKARGKIKESCVFKENLCLTREITTGLGKKSFVIKDIVENKGYDESPFMLLYHINLGYPVVSRESVLLTPEGTSVCARDDVGEVEKYNVFQEPEHGYKEQVFYLDIPAVKDNCSYAAIFNRKLKLGVYVKFDREAFTNFSEWKMMGEGEYVVGMEPATARPEGRKKARENGELIMLKPEEKKVYTFEIGVFEDEKSLGGI</sequence>
<dbReference type="OrthoDB" id="9791280at2"/>
<organism evidence="1 2">
    <name type="scientific">Muricomes intestini</name>
    <dbReference type="NCBI Taxonomy" id="1796634"/>
    <lineage>
        <taxon>Bacteria</taxon>
        <taxon>Bacillati</taxon>
        <taxon>Bacillota</taxon>
        <taxon>Clostridia</taxon>
        <taxon>Lachnospirales</taxon>
        <taxon>Lachnospiraceae</taxon>
        <taxon>Muricomes</taxon>
    </lineage>
</organism>
<protein>
    <submittedName>
        <fullName evidence="1">Uncharacterized protein DUF4432</fullName>
    </submittedName>
</protein>
<keyword evidence="2" id="KW-1185">Reference proteome</keyword>
<evidence type="ECO:0000313" key="1">
    <source>
        <dbReference type="EMBL" id="TCS77124.1"/>
    </source>
</evidence>
<dbReference type="GO" id="GO:0030246">
    <property type="term" value="F:carbohydrate binding"/>
    <property type="evidence" value="ECO:0007669"/>
    <property type="project" value="InterPro"/>
</dbReference>
<reference evidence="1 2" key="1">
    <citation type="submission" date="2019-03" db="EMBL/GenBank/DDBJ databases">
        <title>Genomic Encyclopedia of Type Strains, Phase IV (KMG-IV): sequencing the most valuable type-strain genomes for metagenomic binning, comparative biology and taxonomic classification.</title>
        <authorList>
            <person name="Goeker M."/>
        </authorList>
    </citation>
    <scope>NUCLEOTIDE SEQUENCE [LARGE SCALE GENOMIC DNA]</scope>
    <source>
        <strain evidence="1 2">DSM 29489</strain>
    </source>
</reference>
<proteinExistence type="predicted"/>
<name>A0A4R3K366_9FIRM</name>